<keyword evidence="1" id="KW-0175">Coiled coil</keyword>
<evidence type="ECO:0000256" key="2">
    <source>
        <dbReference type="SAM" id="MobiDB-lite"/>
    </source>
</evidence>
<evidence type="ECO:0000313" key="4">
    <source>
        <dbReference type="Proteomes" id="UP001270362"/>
    </source>
</evidence>
<organism evidence="3 4">
    <name type="scientific">Podospora appendiculata</name>
    <dbReference type="NCBI Taxonomy" id="314037"/>
    <lineage>
        <taxon>Eukaryota</taxon>
        <taxon>Fungi</taxon>
        <taxon>Dikarya</taxon>
        <taxon>Ascomycota</taxon>
        <taxon>Pezizomycotina</taxon>
        <taxon>Sordariomycetes</taxon>
        <taxon>Sordariomycetidae</taxon>
        <taxon>Sordariales</taxon>
        <taxon>Podosporaceae</taxon>
        <taxon>Podospora</taxon>
    </lineage>
</organism>
<gene>
    <name evidence="3" type="ORF">B0T22DRAFT_521632</name>
</gene>
<keyword evidence="4" id="KW-1185">Reference proteome</keyword>
<sequence length="547" mass="60735">MATGRHRASVASADKPPGTDASYEDAAPPYDEAPTTINVIITGECQQGKSTLIQQLSRYANAEDLSIGIGDGNKACTMDVSAYDLQIKLRSFQLVDIATGKPIQKSDYSDLVALEQADARVVEVPNPAGAAPTIRFRFVDTPGLNDTHGEDFSIMSRILGRATDLGHVNALIYVRSVENSFGASFKTFFRYIQRSMPSICNGLIVVHSCFKVDRVDEFLADANQRLEDIRRDAFEAATQLELEHFFMDNSPDPASPFAIVQSLNEIHRLLSHLSSQKPLPVRNFKLLKTEAMRHRDILVINALTTLGRRQDKEWNREKGTAEVLRMTAASAEREIGKLRNKIEAKQTHLRALKTKDEILLGKKSCVGHYSFVGDLLFQGSLNLGTKELVYDSDYPITSVTKTCSPGSKWLSEELRGTSWRGEIYGNLFRDINGTATFYTTNELKNQKEIRLLESVVADMQDQLDVKEDALARTAELATGGGGLSGRLAELGDNINRIEALTEMLGQDAFDMTLWPAVRGFYSQQNLPTADEIRNFVKVFDDKVGQLL</sequence>
<evidence type="ECO:0008006" key="5">
    <source>
        <dbReference type="Google" id="ProtNLM"/>
    </source>
</evidence>
<proteinExistence type="predicted"/>
<name>A0AAE1C803_9PEZI</name>
<dbReference type="Proteomes" id="UP001270362">
    <property type="component" value="Unassembled WGS sequence"/>
</dbReference>
<dbReference type="EMBL" id="JAULSO010000005">
    <property type="protein sequence ID" value="KAK3682368.1"/>
    <property type="molecule type" value="Genomic_DNA"/>
</dbReference>
<dbReference type="SUPFAM" id="SSF52540">
    <property type="entry name" value="P-loop containing nucleoside triphosphate hydrolases"/>
    <property type="match status" value="1"/>
</dbReference>
<dbReference type="InterPro" id="IPR027417">
    <property type="entry name" value="P-loop_NTPase"/>
</dbReference>
<reference evidence="3" key="1">
    <citation type="journal article" date="2023" name="Mol. Phylogenet. Evol.">
        <title>Genome-scale phylogeny and comparative genomics of the fungal order Sordariales.</title>
        <authorList>
            <person name="Hensen N."/>
            <person name="Bonometti L."/>
            <person name="Westerberg I."/>
            <person name="Brannstrom I.O."/>
            <person name="Guillou S."/>
            <person name="Cros-Aarteil S."/>
            <person name="Calhoun S."/>
            <person name="Haridas S."/>
            <person name="Kuo A."/>
            <person name="Mondo S."/>
            <person name="Pangilinan J."/>
            <person name="Riley R."/>
            <person name="LaButti K."/>
            <person name="Andreopoulos B."/>
            <person name="Lipzen A."/>
            <person name="Chen C."/>
            <person name="Yan M."/>
            <person name="Daum C."/>
            <person name="Ng V."/>
            <person name="Clum A."/>
            <person name="Steindorff A."/>
            <person name="Ohm R.A."/>
            <person name="Martin F."/>
            <person name="Silar P."/>
            <person name="Natvig D.O."/>
            <person name="Lalanne C."/>
            <person name="Gautier V."/>
            <person name="Ament-Velasquez S.L."/>
            <person name="Kruys A."/>
            <person name="Hutchinson M.I."/>
            <person name="Powell A.J."/>
            <person name="Barry K."/>
            <person name="Miller A.N."/>
            <person name="Grigoriev I.V."/>
            <person name="Debuchy R."/>
            <person name="Gladieux P."/>
            <person name="Hiltunen Thoren M."/>
            <person name="Johannesson H."/>
        </authorList>
    </citation>
    <scope>NUCLEOTIDE SEQUENCE</scope>
    <source>
        <strain evidence="3">CBS 314.62</strain>
    </source>
</reference>
<dbReference type="AlphaFoldDB" id="A0AAE1C803"/>
<accession>A0AAE1C803</accession>
<reference evidence="3" key="2">
    <citation type="submission" date="2023-06" db="EMBL/GenBank/DDBJ databases">
        <authorList>
            <consortium name="Lawrence Berkeley National Laboratory"/>
            <person name="Haridas S."/>
            <person name="Hensen N."/>
            <person name="Bonometti L."/>
            <person name="Westerberg I."/>
            <person name="Brannstrom I.O."/>
            <person name="Guillou S."/>
            <person name="Cros-Aarteil S."/>
            <person name="Calhoun S."/>
            <person name="Kuo A."/>
            <person name="Mondo S."/>
            <person name="Pangilinan J."/>
            <person name="Riley R."/>
            <person name="Labutti K."/>
            <person name="Andreopoulos B."/>
            <person name="Lipzen A."/>
            <person name="Chen C."/>
            <person name="Yanf M."/>
            <person name="Daum C."/>
            <person name="Ng V."/>
            <person name="Clum A."/>
            <person name="Steindorff A."/>
            <person name="Ohm R."/>
            <person name="Martin F."/>
            <person name="Silar P."/>
            <person name="Natvig D."/>
            <person name="Lalanne C."/>
            <person name="Gautier V."/>
            <person name="Ament-Velasquez S.L."/>
            <person name="Kruys A."/>
            <person name="Hutchinson M.I."/>
            <person name="Powell A.J."/>
            <person name="Barry K."/>
            <person name="Miller A.N."/>
            <person name="Grigoriev I.V."/>
            <person name="Debuchy R."/>
            <person name="Gladieux P."/>
            <person name="Thoren M.H."/>
            <person name="Johannesson H."/>
        </authorList>
    </citation>
    <scope>NUCLEOTIDE SEQUENCE</scope>
    <source>
        <strain evidence="3">CBS 314.62</strain>
    </source>
</reference>
<feature type="region of interest" description="Disordered" evidence="2">
    <location>
        <begin position="1"/>
        <end position="29"/>
    </location>
</feature>
<protein>
    <recommendedName>
        <fullName evidence="5">G domain-containing protein</fullName>
    </recommendedName>
</protein>
<comment type="caution">
    <text evidence="3">The sequence shown here is derived from an EMBL/GenBank/DDBJ whole genome shotgun (WGS) entry which is preliminary data.</text>
</comment>
<dbReference type="Gene3D" id="3.40.50.300">
    <property type="entry name" value="P-loop containing nucleotide triphosphate hydrolases"/>
    <property type="match status" value="1"/>
</dbReference>
<feature type="coiled-coil region" evidence="1">
    <location>
        <begin position="321"/>
        <end position="355"/>
    </location>
</feature>
<evidence type="ECO:0000256" key="1">
    <source>
        <dbReference type="SAM" id="Coils"/>
    </source>
</evidence>
<evidence type="ECO:0000313" key="3">
    <source>
        <dbReference type="EMBL" id="KAK3682368.1"/>
    </source>
</evidence>